<keyword evidence="3 6" id="KW-0812">Transmembrane</keyword>
<dbReference type="GO" id="GO:0016020">
    <property type="term" value="C:membrane"/>
    <property type="evidence" value="ECO:0007669"/>
    <property type="project" value="UniProtKB-SubCell"/>
</dbReference>
<feature type="transmembrane region" description="Helical" evidence="6">
    <location>
        <begin position="44"/>
        <end position="64"/>
    </location>
</feature>
<evidence type="ECO:0000256" key="5">
    <source>
        <dbReference type="ARBA" id="ARBA00023136"/>
    </source>
</evidence>
<feature type="transmembrane region" description="Helical" evidence="6">
    <location>
        <begin position="234"/>
        <end position="255"/>
    </location>
</feature>
<keyword evidence="8" id="KW-1185">Reference proteome</keyword>
<evidence type="ECO:0000256" key="6">
    <source>
        <dbReference type="SAM" id="Phobius"/>
    </source>
</evidence>
<feature type="transmembrane region" description="Helical" evidence="6">
    <location>
        <begin position="70"/>
        <end position="94"/>
    </location>
</feature>
<dbReference type="InterPro" id="IPR018499">
    <property type="entry name" value="Tetraspanin/Peripherin"/>
</dbReference>
<evidence type="ECO:0000313" key="8">
    <source>
        <dbReference type="Proteomes" id="UP000249390"/>
    </source>
</evidence>
<comment type="subcellular location">
    <subcellularLocation>
        <location evidence="1">Membrane</location>
        <topology evidence="1">Multi-pass membrane protein</topology>
    </subcellularLocation>
</comment>
<proteinExistence type="inferred from homology"/>
<protein>
    <recommendedName>
        <fullName evidence="9">Tetraspanin</fullName>
    </recommendedName>
</protein>
<evidence type="ECO:0000256" key="1">
    <source>
        <dbReference type="ARBA" id="ARBA00004141"/>
    </source>
</evidence>
<dbReference type="GO" id="GO:0009734">
    <property type="term" value="P:auxin-activated signaling pathway"/>
    <property type="evidence" value="ECO:0007669"/>
    <property type="project" value="InterPro"/>
</dbReference>
<organism evidence="7 8">
    <name type="scientific">Cuscuta australis</name>
    <dbReference type="NCBI Taxonomy" id="267555"/>
    <lineage>
        <taxon>Eukaryota</taxon>
        <taxon>Viridiplantae</taxon>
        <taxon>Streptophyta</taxon>
        <taxon>Embryophyta</taxon>
        <taxon>Tracheophyta</taxon>
        <taxon>Spermatophyta</taxon>
        <taxon>Magnoliopsida</taxon>
        <taxon>eudicotyledons</taxon>
        <taxon>Gunneridae</taxon>
        <taxon>Pentapetalae</taxon>
        <taxon>asterids</taxon>
        <taxon>lamiids</taxon>
        <taxon>Solanales</taxon>
        <taxon>Convolvulaceae</taxon>
        <taxon>Cuscuteae</taxon>
        <taxon>Cuscuta</taxon>
        <taxon>Cuscuta subgen. Grammica</taxon>
        <taxon>Cuscuta sect. Cleistogrammica</taxon>
    </lineage>
</organism>
<evidence type="ECO:0008006" key="9">
    <source>
        <dbReference type="Google" id="ProtNLM"/>
    </source>
</evidence>
<comment type="caution">
    <text evidence="7">The sequence shown here is derived from an EMBL/GenBank/DDBJ whole genome shotgun (WGS) entry which is preliminary data.</text>
</comment>
<keyword evidence="4 6" id="KW-1133">Transmembrane helix</keyword>
<feature type="transmembrane region" description="Helical" evidence="6">
    <location>
        <begin position="12"/>
        <end position="32"/>
    </location>
</feature>
<gene>
    <name evidence="7" type="ORF">DM860_005927</name>
</gene>
<dbReference type="Proteomes" id="UP000249390">
    <property type="component" value="Unassembled WGS sequence"/>
</dbReference>
<dbReference type="PANTHER" id="PTHR32191">
    <property type="entry name" value="TETRASPANIN-8-RELATED"/>
    <property type="match status" value="1"/>
</dbReference>
<comment type="similarity">
    <text evidence="2">Belongs to the tetraspanin (TM4SF) family.</text>
</comment>
<dbReference type="InterPro" id="IPR044991">
    <property type="entry name" value="TET_plant"/>
</dbReference>
<sequence length="262" mass="29637">MENPILDGLRRSTYPLQVIFSIPIMVAGIWLGQSCANFGTHLGFILLALYMFVFGLFGCLGMSFKSVGPLFAYFFSMLCLLLGMLGFIIFLFVITRHSSSSGPEHPQGPAYREYSLWFRRRLSGFYQWDQIVNCLTPSNWCAPLDDTYNSAQQLFNAKLTPLQSGCCMPPSKCGYTFVSPTKWTSSSSSSSSNNQTNTDCANWNNDPRKLCYFCDSCKAGLLTTITKRLNTANLILLITFLLSFIVYIFHCIFFCTHHKEYN</sequence>
<dbReference type="EMBL" id="NQVE01000098">
    <property type="protein sequence ID" value="RAL48503.1"/>
    <property type="molecule type" value="Genomic_DNA"/>
</dbReference>
<reference evidence="7 8" key="1">
    <citation type="submission" date="2018-06" db="EMBL/GenBank/DDBJ databases">
        <title>The Genome of Cuscuta australis (Dodder) Provides Insight into the Evolution of Plant Parasitism.</title>
        <authorList>
            <person name="Liu H."/>
        </authorList>
    </citation>
    <scope>NUCLEOTIDE SEQUENCE [LARGE SCALE GENOMIC DNA]</scope>
    <source>
        <strain evidence="8">cv. Yunnan</strain>
        <tissue evidence="7">Vines</tissue>
    </source>
</reference>
<dbReference type="AlphaFoldDB" id="A0A328DWN4"/>
<keyword evidence="5 6" id="KW-0472">Membrane</keyword>
<evidence type="ECO:0000313" key="7">
    <source>
        <dbReference type="EMBL" id="RAL48503.1"/>
    </source>
</evidence>
<dbReference type="Pfam" id="PF00335">
    <property type="entry name" value="Tetraspanin"/>
    <property type="match status" value="1"/>
</dbReference>
<evidence type="ECO:0000256" key="4">
    <source>
        <dbReference type="ARBA" id="ARBA00022989"/>
    </source>
</evidence>
<evidence type="ECO:0000256" key="2">
    <source>
        <dbReference type="ARBA" id="ARBA00006840"/>
    </source>
</evidence>
<name>A0A328DWN4_9ASTE</name>
<evidence type="ECO:0000256" key="3">
    <source>
        <dbReference type="ARBA" id="ARBA00022692"/>
    </source>
</evidence>
<accession>A0A328DWN4</accession>